<dbReference type="Proteomes" id="UP001366060">
    <property type="component" value="Unassembled WGS sequence"/>
</dbReference>
<evidence type="ECO:0000313" key="1">
    <source>
        <dbReference type="EMBL" id="MEL0661201.1"/>
    </source>
</evidence>
<comment type="caution">
    <text evidence="1">The sequence shown here is derived from an EMBL/GenBank/DDBJ whole genome shotgun (WGS) entry which is preliminary data.</text>
</comment>
<name>A0ABU9HH20_9GAMM</name>
<gene>
    <name evidence="1" type="ORF">V6255_19090</name>
</gene>
<protein>
    <submittedName>
        <fullName evidence="1">RCC1 domain-containing protein</fullName>
    </submittedName>
</protein>
<dbReference type="PROSITE" id="PS50012">
    <property type="entry name" value="RCC1_3"/>
    <property type="match status" value="1"/>
</dbReference>
<keyword evidence="2" id="KW-1185">Reference proteome</keyword>
<dbReference type="InterPro" id="IPR000408">
    <property type="entry name" value="Reg_chr_condens"/>
</dbReference>
<sequence>DTLTFNSVSTDQVDGAIVTSEGRLFVFGRNYSGELGTGNESPVRTPIDVFLRDEELAVYATSGTSSSYV</sequence>
<reference evidence="1 2" key="1">
    <citation type="submission" date="2024-02" db="EMBL/GenBank/DDBJ databases">
        <title>Bacteria isolated from the canopy kelp, Nereocystis luetkeana.</title>
        <authorList>
            <person name="Pfister C.A."/>
            <person name="Younker I.T."/>
            <person name="Light S.H."/>
        </authorList>
    </citation>
    <scope>NUCLEOTIDE SEQUENCE [LARGE SCALE GENOMIC DNA]</scope>
    <source>
        <strain evidence="1 2">TI.2.07</strain>
    </source>
</reference>
<feature type="non-terminal residue" evidence="1">
    <location>
        <position position="1"/>
    </location>
</feature>
<dbReference type="InterPro" id="IPR009091">
    <property type="entry name" value="RCC1/BLIP-II"/>
</dbReference>
<organism evidence="1 2">
    <name type="scientific">Psychromonas arctica</name>
    <dbReference type="NCBI Taxonomy" id="168275"/>
    <lineage>
        <taxon>Bacteria</taxon>
        <taxon>Pseudomonadati</taxon>
        <taxon>Pseudomonadota</taxon>
        <taxon>Gammaproteobacteria</taxon>
        <taxon>Alteromonadales</taxon>
        <taxon>Psychromonadaceae</taxon>
        <taxon>Psychromonas</taxon>
    </lineage>
</organism>
<dbReference type="Pfam" id="PF00415">
    <property type="entry name" value="RCC1"/>
    <property type="match status" value="1"/>
</dbReference>
<evidence type="ECO:0000313" key="2">
    <source>
        <dbReference type="Proteomes" id="UP001366060"/>
    </source>
</evidence>
<accession>A0ABU9HH20</accession>
<dbReference type="EMBL" id="JBAKBA010000458">
    <property type="protein sequence ID" value="MEL0661201.1"/>
    <property type="molecule type" value="Genomic_DNA"/>
</dbReference>
<feature type="non-terminal residue" evidence="1">
    <location>
        <position position="69"/>
    </location>
</feature>
<proteinExistence type="predicted"/>
<dbReference type="SUPFAM" id="SSF50985">
    <property type="entry name" value="RCC1/BLIP-II"/>
    <property type="match status" value="1"/>
</dbReference>
<dbReference type="Gene3D" id="2.130.10.30">
    <property type="entry name" value="Regulator of chromosome condensation 1/beta-lactamase-inhibitor protein II"/>
    <property type="match status" value="1"/>
</dbReference>
<dbReference type="RefSeq" id="WP_341629496.1">
    <property type="nucleotide sequence ID" value="NZ_JBAKBA010000458.1"/>
</dbReference>